<feature type="domain" description="EGF-like" evidence="11">
    <location>
        <begin position="727"/>
        <end position="759"/>
    </location>
</feature>
<evidence type="ECO:0000256" key="4">
    <source>
        <dbReference type="ARBA" id="ARBA00023136"/>
    </source>
</evidence>
<feature type="compositionally biased region" description="Basic residues" evidence="9">
    <location>
        <begin position="241"/>
        <end position="265"/>
    </location>
</feature>
<feature type="disulfide bond" evidence="7">
    <location>
        <begin position="749"/>
        <end position="758"/>
    </location>
</feature>
<dbReference type="PROSITE" id="PS50214">
    <property type="entry name" value="DISINTEGRIN_2"/>
    <property type="match status" value="1"/>
</dbReference>
<dbReference type="CDD" id="cd04269">
    <property type="entry name" value="ZnMc_adamalysin_II_like"/>
    <property type="match status" value="1"/>
</dbReference>
<dbReference type="Gene3D" id="2.10.25.10">
    <property type="entry name" value="Laminin"/>
    <property type="match status" value="1"/>
</dbReference>
<feature type="binding site" evidence="8">
    <location>
        <position position="427"/>
    </location>
    <ligand>
        <name>Zn(2+)</name>
        <dbReference type="ChEBI" id="CHEBI:29105"/>
        <note>catalytic</note>
    </ligand>
</feature>
<keyword evidence="8" id="KW-0479">Metal-binding</keyword>
<evidence type="ECO:0000256" key="5">
    <source>
        <dbReference type="ARBA" id="ARBA00023157"/>
    </source>
</evidence>
<dbReference type="InterPro" id="IPR000742">
    <property type="entry name" value="EGF"/>
</dbReference>
<dbReference type="PANTHER" id="PTHR11905">
    <property type="entry name" value="ADAM A DISINTEGRIN AND METALLOPROTEASE DOMAIN"/>
    <property type="match status" value="1"/>
</dbReference>
<evidence type="ECO:0000256" key="6">
    <source>
        <dbReference type="PROSITE-ProRule" id="PRU00068"/>
    </source>
</evidence>
<dbReference type="PROSITE" id="PS50215">
    <property type="entry name" value="ADAM_MEPRO"/>
    <property type="match status" value="1"/>
</dbReference>
<dbReference type="InterPro" id="IPR001762">
    <property type="entry name" value="Disintegrin_dom"/>
</dbReference>
<feature type="region of interest" description="Disordered" evidence="9">
    <location>
        <begin position="1071"/>
        <end position="1120"/>
    </location>
</feature>
<feature type="binding site" evidence="8">
    <location>
        <position position="421"/>
    </location>
    <ligand>
        <name>Zn(2+)</name>
        <dbReference type="ChEBI" id="CHEBI:29105"/>
        <note>catalytic</note>
    </ligand>
</feature>
<dbReference type="GO" id="GO:0004222">
    <property type="term" value="F:metalloendopeptidase activity"/>
    <property type="evidence" value="ECO:0007669"/>
    <property type="project" value="InterPro"/>
</dbReference>
<dbReference type="SMART" id="SM00050">
    <property type="entry name" value="DISIN"/>
    <property type="match status" value="1"/>
</dbReference>
<keyword evidence="5 7" id="KW-1015">Disulfide bond</keyword>
<feature type="disulfide bond" evidence="6">
    <location>
        <begin position="554"/>
        <end position="574"/>
    </location>
</feature>
<protein>
    <submittedName>
        <fullName evidence="14">Disintegrin and metalloproteinase domain-containing protein 28</fullName>
    </submittedName>
</protein>
<dbReference type="InterPro" id="IPR001590">
    <property type="entry name" value="Peptidase_M12B"/>
</dbReference>
<dbReference type="InterPro" id="IPR024079">
    <property type="entry name" value="MetalloPept_cat_dom_sf"/>
</dbReference>
<evidence type="ECO:0000256" key="2">
    <source>
        <dbReference type="ARBA" id="ARBA00022692"/>
    </source>
</evidence>
<feature type="region of interest" description="Disordered" evidence="9">
    <location>
        <begin position="1"/>
        <end position="24"/>
    </location>
</feature>
<dbReference type="Pfam" id="PF00200">
    <property type="entry name" value="Disintegrin"/>
    <property type="match status" value="1"/>
</dbReference>
<dbReference type="PANTHER" id="PTHR11905:SF159">
    <property type="entry name" value="ADAM METALLOPROTEASE"/>
    <property type="match status" value="1"/>
</dbReference>
<feature type="domain" description="Peptidase M12B" evidence="13">
    <location>
        <begin position="280"/>
        <end position="486"/>
    </location>
</feature>
<dbReference type="PROSITE" id="PS00427">
    <property type="entry name" value="DISINTEGRIN_1"/>
    <property type="match status" value="1"/>
</dbReference>
<evidence type="ECO:0000256" key="3">
    <source>
        <dbReference type="ARBA" id="ARBA00022989"/>
    </source>
</evidence>
<dbReference type="PROSITE" id="PS50026">
    <property type="entry name" value="EGF_3"/>
    <property type="match status" value="1"/>
</dbReference>
<keyword evidence="2 10" id="KW-0812">Transmembrane</keyword>
<dbReference type="InterPro" id="IPR034027">
    <property type="entry name" value="Reprolysin_adamalysin"/>
</dbReference>
<dbReference type="Pfam" id="PF07974">
    <property type="entry name" value="EGF_2"/>
    <property type="match status" value="1"/>
</dbReference>
<dbReference type="SUPFAM" id="SSF55486">
    <property type="entry name" value="Metalloproteases ('zincins'), catalytic domain"/>
    <property type="match status" value="1"/>
</dbReference>
<dbReference type="FunFam" id="4.10.70.10:FF:000001">
    <property type="entry name" value="Disintegrin and metalloproteinase domain-containing protein 22"/>
    <property type="match status" value="1"/>
</dbReference>
<keyword evidence="8" id="KW-0862">Zinc</keyword>
<evidence type="ECO:0000259" key="11">
    <source>
        <dbReference type="PROSITE" id="PS50026"/>
    </source>
</evidence>
<feature type="domain" description="Disintegrin" evidence="12">
    <location>
        <begin position="493"/>
        <end position="582"/>
    </location>
</feature>
<evidence type="ECO:0000259" key="13">
    <source>
        <dbReference type="PROSITE" id="PS50215"/>
    </source>
</evidence>
<evidence type="ECO:0000313" key="14">
    <source>
        <dbReference type="EMBL" id="OQV23698.1"/>
    </source>
</evidence>
<evidence type="ECO:0000256" key="9">
    <source>
        <dbReference type="SAM" id="MobiDB-lite"/>
    </source>
</evidence>
<dbReference type="Proteomes" id="UP000192578">
    <property type="component" value="Unassembled WGS sequence"/>
</dbReference>
<keyword evidence="3 10" id="KW-1133">Transmembrane helix</keyword>
<dbReference type="OrthoDB" id="5951731at2759"/>
<dbReference type="InterPro" id="IPR036436">
    <property type="entry name" value="Disintegrin_dom_sf"/>
</dbReference>
<keyword evidence="15" id="KW-1185">Reference proteome</keyword>
<feature type="region of interest" description="Disordered" evidence="9">
    <location>
        <begin position="233"/>
        <end position="272"/>
    </location>
</feature>
<comment type="subcellular location">
    <subcellularLocation>
        <location evidence="1">Membrane</location>
        <topology evidence="1">Single-pass membrane protein</topology>
    </subcellularLocation>
</comment>
<dbReference type="InterPro" id="IPR018358">
    <property type="entry name" value="Disintegrin_CS"/>
</dbReference>
<dbReference type="InterPro" id="IPR006586">
    <property type="entry name" value="ADAM_Cys-rich"/>
</dbReference>
<name>A0A1W0X8H1_HYPEX</name>
<dbReference type="Gene3D" id="4.10.70.10">
    <property type="entry name" value="Disintegrin domain"/>
    <property type="match status" value="1"/>
</dbReference>
<feature type="binding site" evidence="8">
    <location>
        <position position="417"/>
    </location>
    <ligand>
        <name>Zn(2+)</name>
        <dbReference type="ChEBI" id="CHEBI:29105"/>
        <note>catalytic</note>
    </ligand>
</feature>
<dbReference type="AlphaFoldDB" id="A0A1W0X8H1"/>
<evidence type="ECO:0000313" key="15">
    <source>
        <dbReference type="Proteomes" id="UP000192578"/>
    </source>
</evidence>
<dbReference type="PROSITE" id="PS00022">
    <property type="entry name" value="EGF_1"/>
    <property type="match status" value="1"/>
</dbReference>
<keyword evidence="7" id="KW-0245">EGF-like domain</keyword>
<comment type="caution">
    <text evidence="14">The sequence shown here is derived from an EMBL/GenBank/DDBJ whole genome shotgun (WGS) entry which is preliminary data.</text>
</comment>
<keyword evidence="4 10" id="KW-0472">Membrane</keyword>
<dbReference type="GO" id="GO:0006508">
    <property type="term" value="P:proteolysis"/>
    <property type="evidence" value="ECO:0007669"/>
    <property type="project" value="InterPro"/>
</dbReference>
<reference evidence="15" key="1">
    <citation type="submission" date="2017-01" db="EMBL/GenBank/DDBJ databases">
        <title>Comparative genomics of anhydrobiosis in the tardigrade Hypsibius dujardini.</title>
        <authorList>
            <person name="Yoshida Y."/>
            <person name="Koutsovoulos G."/>
            <person name="Laetsch D."/>
            <person name="Stevens L."/>
            <person name="Kumar S."/>
            <person name="Horikawa D."/>
            <person name="Ishino K."/>
            <person name="Komine S."/>
            <person name="Tomita M."/>
            <person name="Blaxter M."/>
            <person name="Arakawa K."/>
        </authorList>
    </citation>
    <scope>NUCLEOTIDE SEQUENCE [LARGE SCALE GENOMIC DNA]</scope>
    <source>
        <strain evidence="15">Z151</strain>
    </source>
</reference>
<dbReference type="Pfam" id="PF01421">
    <property type="entry name" value="Reprolysin"/>
    <property type="match status" value="1"/>
</dbReference>
<dbReference type="SUPFAM" id="SSF57552">
    <property type="entry name" value="Blood coagulation inhibitor (disintegrin)"/>
    <property type="match status" value="1"/>
</dbReference>
<dbReference type="GO" id="GO:0046872">
    <property type="term" value="F:metal ion binding"/>
    <property type="evidence" value="ECO:0007669"/>
    <property type="project" value="UniProtKB-KW"/>
</dbReference>
<evidence type="ECO:0000256" key="8">
    <source>
        <dbReference type="PROSITE-ProRule" id="PRU00276"/>
    </source>
</evidence>
<dbReference type="Gene3D" id="3.40.390.10">
    <property type="entry name" value="Collagenase (Catalytic Domain)"/>
    <property type="match status" value="1"/>
</dbReference>
<proteinExistence type="predicted"/>
<feature type="region of interest" description="Disordered" evidence="9">
    <location>
        <begin position="759"/>
        <end position="779"/>
    </location>
</feature>
<dbReference type="InterPro" id="IPR013111">
    <property type="entry name" value="EGF_extracell"/>
</dbReference>
<feature type="compositionally biased region" description="Basic and acidic residues" evidence="9">
    <location>
        <begin position="1092"/>
        <end position="1105"/>
    </location>
</feature>
<evidence type="ECO:0000256" key="10">
    <source>
        <dbReference type="SAM" id="Phobius"/>
    </source>
</evidence>
<organism evidence="14 15">
    <name type="scientific">Hypsibius exemplaris</name>
    <name type="common">Freshwater tardigrade</name>
    <dbReference type="NCBI Taxonomy" id="2072580"/>
    <lineage>
        <taxon>Eukaryota</taxon>
        <taxon>Metazoa</taxon>
        <taxon>Ecdysozoa</taxon>
        <taxon>Tardigrada</taxon>
        <taxon>Eutardigrada</taxon>
        <taxon>Parachela</taxon>
        <taxon>Hypsibioidea</taxon>
        <taxon>Hypsibiidae</taxon>
        <taxon>Hypsibius</taxon>
    </lineage>
</organism>
<comment type="caution">
    <text evidence="7">Lacks conserved residue(s) required for the propagation of feature annotation.</text>
</comment>
<accession>A0A1W0X8H1</accession>
<evidence type="ECO:0000259" key="12">
    <source>
        <dbReference type="PROSITE" id="PS50214"/>
    </source>
</evidence>
<evidence type="ECO:0000256" key="7">
    <source>
        <dbReference type="PROSITE-ProRule" id="PRU00076"/>
    </source>
</evidence>
<sequence length="1120" mass="123514">MGHLTKGHIYTQKHVPQPSSAGGAINPANWSLKRDYERLLAANGWSAPQRAAVLSSTLHEIFYFDHSSSFRRGDVRRTSSVVPIPNQEANNVTSHFNNRSCPHNFTLSFTALGRKLNLFLTLNKYLQSPIFQEKIASRPGTEIDGSGKESDCFYQIKNYETFGTFSVDTNGYLRGEVQSDDTHLVIVPLLITLAMPLTDREGKLHVLTDSSHPQLLYVLGSSPVNTTTVHACGIHPSADGKKRRHNKEQKKRNGGRTHAHMRRSRSPSPPTTRDFRLQLKWIELGLIFDSSLLNLIKTVRQEPAAVALHLTNLIDQIYQPLKTRVLLSYLELWPDHNQIHITRDTSATLLHLMSYSTENLQAISFDSLQLVTASTKGFFADDFGTAATNSVCTLKSVGIVHNGPSLDLISLAVKVAHMLAHNLGIDHDTSTIKLRDCICPSAEGCLMEGHIPATSAWATSIFSSCSQDDYLEALHNGLGSCLLSSPFQDNSSSTTCGNGIVDLNEDCDCGGFTECLGKAPCCDPITCRFKDGAECAVGTCCTSECKFKREGNLCRSAAHECDLPEFCTGSDESCPPDGFKQSGYLCGDDTGYCFNHSCVTYNGHCQTFWGPGSSVAPTECFDTNNPIHFSNQSDHFCTTLTCQGGNSDLLPWNLDWLTPVTTVVTTNGNQFHCKTLQATDHSPGVYFSGATLSLSRILTGTKCGTNKLCIDGLCTPLKSLHGRVDCPTNNRAIICSGRGTCDDLNKCSCHSNYVGPDCSRLPSSRSTKHQNDVNSNNEANENAKRTLLLDNKRSLTTELFDNFMMLIIMVSLIALFLIIFLVALLCYKIAMKNQQPELVDFYSDSDPSSGTYDLCSPVAAISATHSHHGLRYTSVPTSEHDIFTFAEGSPQSEQTRIESFSPLSVRRPSKDAAVSPFIQRRQSARRLLNQERTEIGCGSIKPNGTPYIDLTYVAPYRAAVSQPNDTVPFRNGGRIRIKDFDQLLQQLDSECEVNSYHREGPVPGRRVSKLSRTETRDVDCQVNFDCNDAGRRTLNDGLPLPMSELSLLPVIVARNREVLFIDEDSDPHVWQPRKSSLTAASVKAVMGSPQRRRQEAEERRKERQGYPHASVDLSSDSDSA</sequence>
<dbReference type="GO" id="GO:0016020">
    <property type="term" value="C:membrane"/>
    <property type="evidence" value="ECO:0007669"/>
    <property type="project" value="UniProtKB-SubCell"/>
</dbReference>
<dbReference type="EMBL" id="MTYJ01000010">
    <property type="protein sequence ID" value="OQV23698.1"/>
    <property type="molecule type" value="Genomic_DNA"/>
</dbReference>
<feature type="transmembrane region" description="Helical" evidence="10">
    <location>
        <begin position="803"/>
        <end position="827"/>
    </location>
</feature>
<evidence type="ECO:0000256" key="1">
    <source>
        <dbReference type="ARBA" id="ARBA00004167"/>
    </source>
</evidence>
<gene>
    <name evidence="14" type="ORF">BV898_02434</name>
</gene>
<feature type="compositionally biased region" description="Low complexity" evidence="9">
    <location>
        <begin position="1110"/>
        <end position="1120"/>
    </location>
</feature>
<dbReference type="SMART" id="SM00608">
    <property type="entry name" value="ACR"/>
    <property type="match status" value="1"/>
</dbReference>